<organism evidence="7 8">
    <name type="scientific">Clostridium ljungdahlii</name>
    <dbReference type="NCBI Taxonomy" id="1538"/>
    <lineage>
        <taxon>Bacteria</taxon>
        <taxon>Bacillati</taxon>
        <taxon>Bacillota</taxon>
        <taxon>Clostridia</taxon>
        <taxon>Eubacteriales</taxon>
        <taxon>Clostridiaceae</taxon>
        <taxon>Clostridium</taxon>
    </lineage>
</organism>
<dbReference type="Gene3D" id="1.10.287.950">
    <property type="entry name" value="Methyl-accepting chemotaxis protein"/>
    <property type="match status" value="1"/>
</dbReference>
<dbReference type="InterPro" id="IPR004089">
    <property type="entry name" value="MCPsignal_dom"/>
</dbReference>
<proteinExistence type="inferred from homology"/>
<dbReference type="Gene3D" id="3.30.450.20">
    <property type="entry name" value="PAS domain"/>
    <property type="match status" value="2"/>
</dbReference>
<keyword evidence="4" id="KW-0472">Membrane</keyword>
<dbReference type="PROSITE" id="PS50885">
    <property type="entry name" value="HAMP"/>
    <property type="match status" value="1"/>
</dbReference>
<evidence type="ECO:0000256" key="4">
    <source>
        <dbReference type="SAM" id="Phobius"/>
    </source>
</evidence>
<dbReference type="PATRIC" id="fig|1538.10.peg.2959"/>
<dbReference type="SMART" id="SM00304">
    <property type="entry name" value="HAMP"/>
    <property type="match status" value="1"/>
</dbReference>
<sequence>MKLRNMQGKILACILPLVFLGTSIVSFIGYTNSKNMINSQIDEKMDYKLRESVENMQKLLLKNGKVAETLAKVAETSGGTLSQDAYKSLLENFVKTNEETYGSGVWYEPNKYNTTLKYYGPYAYRDNSNIVYTDEYSNETYDYFKYDWYKNAKNTNKSLVWSLPYYDDTSKVTMVTAASPFYDQNKQFIGVTTADMDLTSLQKAVQDMKFGTSGRAFLLSSDGTYISAPDKSKIMKVKISNDSNSSLAAIGNDIVKQKSGENTFYQNNDKYRVYYTTVPETGWTIAVTVSESELYTPLRSFLFKTILTFLIIIALSILVAICFSRQIRKNISKANELVHAVSKGDLTKTLEINTKDELNIMSKNLNSMTAGLKNMILGVSESIEQIVSISEELAASSEQTETTASQIATSVSHIAEGSSSQVADADKTVNSMTNIYGDIDKISEKVQDVTNHSVQTYKKAEEGTSVVNNAVEQMEIIDNNTTVLSKVVNILNSKSGEIGNISSIIIDVSEQTNLLALNAAIEAARAGEHGKGFAVVAEEVRVLAEQSSNSSTQINVLIKEIQNEIQKAVTSMQESSKSVKVGINLVKNTGASFDEILKDISSVSNQIQYVAKGVHQITTSIQDMVNSVNKISDISKESSESIQSIAASSEEQMAIMKEVAEVSENLSNMAVKLGSDINKFKI</sequence>
<dbReference type="CDD" id="cd06225">
    <property type="entry name" value="HAMP"/>
    <property type="match status" value="1"/>
</dbReference>
<keyword evidence="1 3" id="KW-0807">Transducer</keyword>
<dbReference type="InterPro" id="IPR029151">
    <property type="entry name" value="Sensor-like_sf"/>
</dbReference>
<dbReference type="Pfam" id="PF00015">
    <property type="entry name" value="MCPsignal"/>
    <property type="match status" value="1"/>
</dbReference>
<dbReference type="PANTHER" id="PTHR32089">
    <property type="entry name" value="METHYL-ACCEPTING CHEMOTAXIS PROTEIN MCPB"/>
    <property type="match status" value="1"/>
</dbReference>
<evidence type="ECO:0000313" key="8">
    <source>
        <dbReference type="Proteomes" id="UP000077407"/>
    </source>
</evidence>
<comment type="caution">
    <text evidence="7">The sequence shown here is derived from an EMBL/GenBank/DDBJ whole genome shotgun (WGS) entry which is preliminary data.</text>
</comment>
<dbReference type="SUPFAM" id="SSF103190">
    <property type="entry name" value="Sensory domain-like"/>
    <property type="match status" value="1"/>
</dbReference>
<name>A0A162KTN2_9CLOT</name>
<dbReference type="Proteomes" id="UP000077407">
    <property type="component" value="Unassembled WGS sequence"/>
</dbReference>
<dbReference type="SMART" id="SM00283">
    <property type="entry name" value="MA"/>
    <property type="match status" value="1"/>
</dbReference>
<feature type="domain" description="Methyl-accepting transducer" evidence="5">
    <location>
        <begin position="396"/>
        <end position="632"/>
    </location>
</feature>
<dbReference type="GO" id="GO:0007165">
    <property type="term" value="P:signal transduction"/>
    <property type="evidence" value="ECO:0007669"/>
    <property type="project" value="UniProtKB-KW"/>
</dbReference>
<dbReference type="InterPro" id="IPR003660">
    <property type="entry name" value="HAMP_dom"/>
</dbReference>
<dbReference type="OrthoDB" id="9760371at2"/>
<dbReference type="Pfam" id="PF00672">
    <property type="entry name" value="HAMP"/>
    <property type="match status" value="1"/>
</dbReference>
<dbReference type="RefSeq" id="WP_063556286.1">
    <property type="nucleotide sequence ID" value="NZ_LITT01000046.1"/>
</dbReference>
<dbReference type="PANTHER" id="PTHR32089:SF112">
    <property type="entry name" value="LYSOZYME-LIKE PROTEIN-RELATED"/>
    <property type="match status" value="1"/>
</dbReference>
<evidence type="ECO:0000259" key="6">
    <source>
        <dbReference type="PROSITE" id="PS50885"/>
    </source>
</evidence>
<evidence type="ECO:0000259" key="5">
    <source>
        <dbReference type="PROSITE" id="PS50111"/>
    </source>
</evidence>
<gene>
    <name evidence="7" type="primary">mcpB_6</name>
    <name evidence="7" type="ORF">WY13_02945</name>
</gene>
<evidence type="ECO:0000313" key="7">
    <source>
        <dbReference type="EMBL" id="OAA83816.1"/>
    </source>
</evidence>
<keyword evidence="4" id="KW-1133">Transmembrane helix</keyword>
<evidence type="ECO:0000256" key="2">
    <source>
        <dbReference type="ARBA" id="ARBA00029447"/>
    </source>
</evidence>
<dbReference type="AlphaFoldDB" id="A0A162KTN2"/>
<dbReference type="Pfam" id="PF22673">
    <property type="entry name" value="MCP-like_PDC_1"/>
    <property type="match status" value="1"/>
</dbReference>
<dbReference type="GO" id="GO:0016020">
    <property type="term" value="C:membrane"/>
    <property type="evidence" value="ECO:0007669"/>
    <property type="project" value="InterPro"/>
</dbReference>
<keyword evidence="4" id="KW-0812">Transmembrane</keyword>
<protein>
    <submittedName>
        <fullName evidence="7">Methyl-accepting chemotaxis protein McpB</fullName>
    </submittedName>
</protein>
<feature type="transmembrane region" description="Helical" evidence="4">
    <location>
        <begin position="301"/>
        <end position="323"/>
    </location>
</feature>
<dbReference type="PROSITE" id="PS50111">
    <property type="entry name" value="CHEMOTAXIS_TRANSDUC_2"/>
    <property type="match status" value="1"/>
</dbReference>
<evidence type="ECO:0000256" key="3">
    <source>
        <dbReference type="PROSITE-ProRule" id="PRU00284"/>
    </source>
</evidence>
<feature type="domain" description="HAMP" evidence="6">
    <location>
        <begin position="325"/>
        <end position="377"/>
    </location>
</feature>
<dbReference type="CDD" id="cd11386">
    <property type="entry name" value="MCP_signal"/>
    <property type="match status" value="1"/>
</dbReference>
<dbReference type="CDD" id="cd12913">
    <property type="entry name" value="PDC1_MCP_like"/>
    <property type="match status" value="1"/>
</dbReference>
<dbReference type="SUPFAM" id="SSF58104">
    <property type="entry name" value="Methyl-accepting chemotaxis protein (MCP) signaling domain"/>
    <property type="match status" value="1"/>
</dbReference>
<reference evidence="7 8" key="1">
    <citation type="journal article" date="2015" name="Biotechnol. Bioeng.">
        <title>Genome sequence and phenotypic characterization of Caulobacter segnis.</title>
        <authorList>
            <person name="Patel S."/>
            <person name="Fletcher B."/>
            <person name="Scott D.C."/>
            <person name="Ely B."/>
        </authorList>
    </citation>
    <scope>NUCLEOTIDE SEQUENCE [LARGE SCALE GENOMIC DNA]</scope>
    <source>
        <strain evidence="7 8">ERI-2</strain>
    </source>
</reference>
<dbReference type="CDD" id="cd12912">
    <property type="entry name" value="PDC2_MCP_like"/>
    <property type="match status" value="1"/>
</dbReference>
<accession>A0A162KTN2</accession>
<evidence type="ECO:0000256" key="1">
    <source>
        <dbReference type="ARBA" id="ARBA00023224"/>
    </source>
</evidence>
<dbReference type="EMBL" id="LITT01000046">
    <property type="protein sequence ID" value="OAA83816.1"/>
    <property type="molecule type" value="Genomic_DNA"/>
</dbReference>
<comment type="similarity">
    <text evidence="2">Belongs to the methyl-accepting chemotaxis (MCP) protein family.</text>
</comment>
<dbReference type="Gene3D" id="6.10.340.10">
    <property type="match status" value="1"/>
</dbReference>